<evidence type="ECO:0000313" key="10">
    <source>
        <dbReference type="Proteomes" id="UP000288024"/>
    </source>
</evidence>
<dbReference type="AlphaFoldDB" id="A0A437KCW1"/>
<dbReference type="InterPro" id="IPR010379">
    <property type="entry name" value="EzrA"/>
</dbReference>
<evidence type="ECO:0000256" key="2">
    <source>
        <dbReference type="ARBA" id="ARBA00022692"/>
    </source>
</evidence>
<evidence type="ECO:0000256" key="7">
    <source>
        <dbReference type="ARBA" id="ARBA00023306"/>
    </source>
</evidence>
<keyword evidence="1 8" id="KW-0132">Cell division</keyword>
<proteinExistence type="inferred from homology"/>
<evidence type="ECO:0000313" key="9">
    <source>
        <dbReference type="EMBL" id="RVT64941.1"/>
    </source>
</evidence>
<evidence type="ECO:0000256" key="8">
    <source>
        <dbReference type="HAMAP-Rule" id="MF_00728"/>
    </source>
</evidence>
<keyword evidence="10" id="KW-1185">Reference proteome</keyword>
<dbReference type="EMBL" id="RZTZ01000002">
    <property type="protein sequence ID" value="RVT64941.1"/>
    <property type="molecule type" value="Genomic_DNA"/>
</dbReference>
<evidence type="ECO:0000256" key="1">
    <source>
        <dbReference type="ARBA" id="ARBA00022618"/>
    </source>
</evidence>
<dbReference type="NCBIfam" id="NF003413">
    <property type="entry name" value="PRK04778.1-7"/>
    <property type="match status" value="1"/>
</dbReference>
<dbReference type="GO" id="GO:0005940">
    <property type="term" value="C:septin ring"/>
    <property type="evidence" value="ECO:0007669"/>
    <property type="project" value="InterPro"/>
</dbReference>
<keyword evidence="3 8" id="KW-1133">Transmembrane helix</keyword>
<comment type="caution">
    <text evidence="9">The sequence shown here is derived from an EMBL/GenBank/DDBJ whole genome shotgun (WGS) entry which is preliminary data.</text>
</comment>
<keyword evidence="5 8" id="KW-0472">Membrane</keyword>
<comment type="function">
    <text evidence="8">Negative regulator of FtsZ ring formation; modulates the frequency and position of FtsZ ring formation. Inhibits FtsZ ring formation at polar sites. Interacts either with FtsZ or with one of its binding partners to promote depolymerization.</text>
</comment>
<evidence type="ECO:0000256" key="3">
    <source>
        <dbReference type="ARBA" id="ARBA00022989"/>
    </source>
</evidence>
<dbReference type="GO" id="GO:0005886">
    <property type="term" value="C:plasma membrane"/>
    <property type="evidence" value="ECO:0007669"/>
    <property type="project" value="UniProtKB-SubCell"/>
</dbReference>
<keyword evidence="2 8" id="KW-0812">Transmembrane</keyword>
<feature type="coiled-coil region" evidence="8">
    <location>
        <begin position="376"/>
        <end position="410"/>
    </location>
</feature>
<feature type="topological domain" description="Cytoplasmic" evidence="8">
    <location>
        <begin position="22"/>
        <end position="568"/>
    </location>
</feature>
<feature type="topological domain" description="Extracellular" evidence="8">
    <location>
        <begin position="1"/>
        <end position="2"/>
    </location>
</feature>
<comment type="subcellular location">
    <subcellularLocation>
        <location evidence="8">Cell membrane</location>
        <topology evidence="8">Single-pass membrane protein</topology>
    </subcellularLocation>
    <text evidence="8">Colocalized with FtsZ to the nascent septal site.</text>
</comment>
<dbReference type="RefSeq" id="WP_127736997.1">
    <property type="nucleotide sequence ID" value="NZ_CAJCKN010000009.1"/>
</dbReference>
<protein>
    <recommendedName>
        <fullName evidence="8">Septation ring formation regulator EzrA</fullName>
    </recommendedName>
</protein>
<gene>
    <name evidence="8 9" type="primary">ezrA</name>
    <name evidence="9" type="ORF">EM808_05345</name>
</gene>
<feature type="coiled-coil region" evidence="8">
    <location>
        <begin position="249"/>
        <end position="337"/>
    </location>
</feature>
<dbReference type="HAMAP" id="MF_00728">
    <property type="entry name" value="EzrA"/>
    <property type="match status" value="1"/>
</dbReference>
<dbReference type="GO" id="GO:0000917">
    <property type="term" value="P:division septum assembly"/>
    <property type="evidence" value="ECO:0007669"/>
    <property type="project" value="UniProtKB-KW"/>
</dbReference>
<comment type="similarity">
    <text evidence="8">Belongs to the EzrA family.</text>
</comment>
<evidence type="ECO:0000256" key="4">
    <source>
        <dbReference type="ARBA" id="ARBA00023054"/>
    </source>
</evidence>
<evidence type="ECO:0000256" key="5">
    <source>
        <dbReference type="ARBA" id="ARBA00023136"/>
    </source>
</evidence>
<keyword evidence="4 8" id="KW-0175">Coiled coil</keyword>
<keyword evidence="6 8" id="KW-0717">Septation</keyword>
<dbReference type="GO" id="GO:0000921">
    <property type="term" value="P:septin ring assembly"/>
    <property type="evidence" value="ECO:0007669"/>
    <property type="project" value="InterPro"/>
</dbReference>
<dbReference type="Proteomes" id="UP000288024">
    <property type="component" value="Unassembled WGS sequence"/>
</dbReference>
<organism evidence="9 10">
    <name type="scientific">Niallia taxi</name>
    <dbReference type="NCBI Taxonomy" id="2499688"/>
    <lineage>
        <taxon>Bacteria</taxon>
        <taxon>Bacillati</taxon>
        <taxon>Bacillota</taxon>
        <taxon>Bacilli</taxon>
        <taxon>Bacillales</taxon>
        <taxon>Bacillaceae</taxon>
        <taxon>Niallia</taxon>
    </lineage>
</organism>
<evidence type="ECO:0000256" key="6">
    <source>
        <dbReference type="ARBA" id="ARBA00023210"/>
    </source>
</evidence>
<keyword evidence="7 8" id="KW-0131">Cell cycle</keyword>
<accession>A0A437KCW1</accession>
<keyword evidence="8" id="KW-1003">Cell membrane</keyword>
<reference evidence="9 10" key="1">
    <citation type="submission" date="2019-01" db="EMBL/GenBank/DDBJ databases">
        <title>Bacillus sp. M5HDSG1-1, whole genome shotgun sequence.</title>
        <authorList>
            <person name="Tuo L."/>
        </authorList>
    </citation>
    <scope>NUCLEOTIDE SEQUENCE [LARGE SCALE GENOMIC DNA]</scope>
    <source>
        <strain evidence="9 10">M5HDSG1-1</strain>
    </source>
</reference>
<sequence>MNYIIGLVGILICLFAAGYFIRRKYYGIVDELESWKIDIMNRPVLTELSKVKKLNMIGQTEELFEKWRADWDGIVADQLPELEELLFDTEESIDKYKFGKAKELQKGIRVKLESMERSIETMLEELNNLIGSEEKNRTEIDALKESYRESKKTLLAHRHTFGDTESKIEEMLQETAVKLKEYEEKTDNGDYLEAREIIHAIEKLTENIRYLIEHIPPLLIECQTKLPEQLNNLKEGYADMLEQGFILEHIQLEAEVAEIEEELEQSKELLNDGKIEQVQAIIAEIQEKLDLLYDLLEKEVMARNYWNKNLDPVKAILDEIKAGNTRLQEEVSLLQRSYNLNDEDLELQFKLDKRLKLLYKQYEVLEHKLLTESAAHTILSEELKSLKQQLESASQEQEELFDKLHALRKDEVIAQEKMTELSKQMANAMRMVANSNLPGVTSEYNELAEETQAAIAKLKVVLQEAPLDMPTVQHLADHAEQVTIALVHATEELVETVLLAEKVIQYGNRYRRKYPQVENSLAEAEMLFRKYRYKEALEHAAAAVEEIEPGSIQRMEAWVADLREKELK</sequence>
<name>A0A437KCW1_9BACI</name>
<dbReference type="Pfam" id="PF06160">
    <property type="entry name" value="EzrA"/>
    <property type="match status" value="1"/>
</dbReference>